<comment type="subcellular location">
    <subcellularLocation>
        <location evidence="1">Membrane</location>
        <topology evidence="1">Multi-pass membrane protein</topology>
    </subcellularLocation>
</comment>
<feature type="transmembrane region" description="Helical" evidence="10">
    <location>
        <begin position="194"/>
        <end position="215"/>
    </location>
</feature>
<comment type="caution">
    <text evidence="12">The sequence shown here is derived from an EMBL/GenBank/DDBJ whole genome shotgun (WGS) entry which is preliminary data.</text>
</comment>
<evidence type="ECO:0000256" key="10">
    <source>
        <dbReference type="SAM" id="Phobius"/>
    </source>
</evidence>
<dbReference type="InterPro" id="IPR006667">
    <property type="entry name" value="SLC41_membr_dom"/>
</dbReference>
<protein>
    <recommendedName>
        <fullName evidence="11">SLC41A/MgtE integral membrane domain-containing protein</fullName>
    </recommendedName>
</protein>
<comment type="similarity">
    <text evidence="2">Belongs to the SLC41A transporter family.</text>
</comment>
<feature type="compositionally biased region" description="Polar residues" evidence="9">
    <location>
        <begin position="8"/>
        <end position="30"/>
    </location>
</feature>
<feature type="transmembrane region" description="Helical" evidence="10">
    <location>
        <begin position="260"/>
        <end position="281"/>
    </location>
</feature>
<feature type="transmembrane region" description="Helical" evidence="10">
    <location>
        <begin position="288"/>
        <end position="307"/>
    </location>
</feature>
<dbReference type="FunFam" id="1.10.357.20:FF:000001">
    <property type="entry name" value="Solute carrier family 41 member 2"/>
    <property type="match status" value="1"/>
</dbReference>
<evidence type="ECO:0000256" key="6">
    <source>
        <dbReference type="ARBA" id="ARBA00022989"/>
    </source>
</evidence>
<evidence type="ECO:0000259" key="11">
    <source>
        <dbReference type="Pfam" id="PF01769"/>
    </source>
</evidence>
<dbReference type="InterPro" id="IPR045349">
    <property type="entry name" value="SLC41A1-3"/>
</dbReference>
<evidence type="ECO:0000256" key="9">
    <source>
        <dbReference type="SAM" id="MobiDB-lite"/>
    </source>
</evidence>
<dbReference type="PANTHER" id="PTHR16228">
    <property type="entry name" value="DIVALENT CATION TRANSPORTER SOLUTE CARRIER FAMILY 41"/>
    <property type="match status" value="1"/>
</dbReference>
<dbReference type="EMBL" id="JAPWDV010000004">
    <property type="protein sequence ID" value="KAJ6215605.1"/>
    <property type="molecule type" value="Genomic_DNA"/>
</dbReference>
<sequence length="438" mass="47825">MAKLQYRKNGSTVTKDSTNDQQSITKKNNGTKAETSSSIILQVIGPLIIAGFGMVGAGLLLDHIQSTIVFQKLSELVILVPALLGLKGNLEMTMASRLSSIGNTGKLKTNLQRFKTFYANMALTQCQSIGVGISAALFAITIQAIYSGSLSLSNVMVLCAISQLTACIASLVLGTIVQLIIILCLDRGINPDNIATPIAAALGDLVTLYILYFVSNQIYISMDTNPCLSFLILLFSITLFPIFWKISLCDPFTAIALYESWIPVLSAMAISSSGGLVLNYAISQYNRLAVFQPLINGVGGNIAAIQASRMSTFLHQSKKKSIKIKYFLNPFGLFVRPGNNSRTARILLGLVVPCQMIFLMALCFIHDDKQSPLTLRFVIFYLLVSLLQVLILLHLTENLVKWIWSCGINPDNSTIPYLTAIGDFLGTYFLLKAFQYAS</sequence>
<reference evidence="12" key="1">
    <citation type="submission" date="2022-12" db="EMBL/GenBank/DDBJ databases">
        <title>Genome assemblies of Blomia tropicalis.</title>
        <authorList>
            <person name="Cui Y."/>
        </authorList>
    </citation>
    <scope>NUCLEOTIDE SEQUENCE</scope>
    <source>
        <tissue evidence="12">Adult mites</tissue>
    </source>
</reference>
<feature type="domain" description="SLC41A/MgtE integral membrane" evidence="11">
    <location>
        <begin position="292"/>
        <end position="431"/>
    </location>
</feature>
<feature type="transmembrane region" description="Helical" evidence="10">
    <location>
        <begin position="377"/>
        <end position="395"/>
    </location>
</feature>
<proteinExistence type="inferred from homology"/>
<dbReference type="OMA" id="QQWYMIV"/>
<dbReference type="Proteomes" id="UP001142055">
    <property type="component" value="Chromosome 4"/>
</dbReference>
<organism evidence="12 13">
    <name type="scientific">Blomia tropicalis</name>
    <name type="common">Mite</name>
    <dbReference type="NCBI Taxonomy" id="40697"/>
    <lineage>
        <taxon>Eukaryota</taxon>
        <taxon>Metazoa</taxon>
        <taxon>Ecdysozoa</taxon>
        <taxon>Arthropoda</taxon>
        <taxon>Chelicerata</taxon>
        <taxon>Arachnida</taxon>
        <taxon>Acari</taxon>
        <taxon>Acariformes</taxon>
        <taxon>Sarcoptiformes</taxon>
        <taxon>Astigmata</taxon>
        <taxon>Glycyphagoidea</taxon>
        <taxon>Echimyopodidae</taxon>
        <taxon>Blomia</taxon>
    </lineage>
</organism>
<dbReference type="GO" id="GO:0005886">
    <property type="term" value="C:plasma membrane"/>
    <property type="evidence" value="ECO:0007669"/>
    <property type="project" value="TreeGrafter"/>
</dbReference>
<feature type="transmembrane region" description="Helical" evidence="10">
    <location>
        <begin position="155"/>
        <end position="182"/>
    </location>
</feature>
<feature type="transmembrane region" description="Helical" evidence="10">
    <location>
        <begin position="227"/>
        <end position="248"/>
    </location>
</feature>
<gene>
    <name evidence="12" type="ORF">RDWZM_010105</name>
</gene>
<dbReference type="InterPro" id="IPR036739">
    <property type="entry name" value="SLC41_membr_dom_sf"/>
</dbReference>
<feature type="domain" description="SLC41A/MgtE integral membrane" evidence="11">
    <location>
        <begin position="80"/>
        <end position="213"/>
    </location>
</feature>
<keyword evidence="8 10" id="KW-0472">Membrane</keyword>
<evidence type="ECO:0000256" key="1">
    <source>
        <dbReference type="ARBA" id="ARBA00004141"/>
    </source>
</evidence>
<keyword evidence="13" id="KW-1185">Reference proteome</keyword>
<keyword evidence="4 10" id="KW-0812">Transmembrane</keyword>
<keyword evidence="7" id="KW-0406">Ion transport</keyword>
<feature type="region of interest" description="Disordered" evidence="9">
    <location>
        <begin position="1"/>
        <end position="30"/>
    </location>
</feature>
<evidence type="ECO:0000256" key="5">
    <source>
        <dbReference type="ARBA" id="ARBA00022842"/>
    </source>
</evidence>
<keyword evidence="3" id="KW-0813">Transport</keyword>
<dbReference type="AlphaFoldDB" id="A0A9Q0RIQ9"/>
<evidence type="ECO:0000256" key="2">
    <source>
        <dbReference type="ARBA" id="ARBA00009749"/>
    </source>
</evidence>
<feature type="transmembrane region" description="Helical" evidence="10">
    <location>
        <begin position="346"/>
        <end position="365"/>
    </location>
</feature>
<feature type="transmembrane region" description="Helical" evidence="10">
    <location>
        <begin position="129"/>
        <end position="148"/>
    </location>
</feature>
<keyword evidence="5" id="KW-0460">Magnesium</keyword>
<dbReference type="PANTHER" id="PTHR16228:SF21">
    <property type="entry name" value="SLC41A_MGTE INTEGRAL MEMBRANE DOMAIN-CONTAINING PROTEIN"/>
    <property type="match status" value="1"/>
</dbReference>
<evidence type="ECO:0000313" key="12">
    <source>
        <dbReference type="EMBL" id="KAJ6215605.1"/>
    </source>
</evidence>
<evidence type="ECO:0000256" key="7">
    <source>
        <dbReference type="ARBA" id="ARBA00023065"/>
    </source>
</evidence>
<feature type="transmembrane region" description="Helical" evidence="10">
    <location>
        <begin position="415"/>
        <end position="434"/>
    </location>
</feature>
<dbReference type="Pfam" id="PF01769">
    <property type="entry name" value="MgtE"/>
    <property type="match status" value="2"/>
</dbReference>
<name>A0A9Q0RIQ9_BLOTA</name>
<evidence type="ECO:0000256" key="4">
    <source>
        <dbReference type="ARBA" id="ARBA00022692"/>
    </source>
</evidence>
<evidence type="ECO:0000256" key="8">
    <source>
        <dbReference type="ARBA" id="ARBA00023136"/>
    </source>
</evidence>
<dbReference type="GO" id="GO:0008324">
    <property type="term" value="F:monoatomic cation transmembrane transporter activity"/>
    <property type="evidence" value="ECO:0007669"/>
    <property type="project" value="InterPro"/>
</dbReference>
<keyword evidence="6 10" id="KW-1133">Transmembrane helix</keyword>
<feature type="transmembrane region" description="Helical" evidence="10">
    <location>
        <begin position="39"/>
        <end position="61"/>
    </location>
</feature>
<accession>A0A9Q0RIQ9</accession>
<evidence type="ECO:0000256" key="3">
    <source>
        <dbReference type="ARBA" id="ARBA00022448"/>
    </source>
</evidence>
<evidence type="ECO:0000313" key="13">
    <source>
        <dbReference type="Proteomes" id="UP001142055"/>
    </source>
</evidence>
<dbReference type="OrthoDB" id="5791097at2759"/>
<dbReference type="Gene3D" id="1.10.357.20">
    <property type="entry name" value="SLC41 divalent cation transporters, integral membrane domain"/>
    <property type="match status" value="2"/>
</dbReference>
<dbReference type="SUPFAM" id="SSF161093">
    <property type="entry name" value="MgtE membrane domain-like"/>
    <property type="match status" value="2"/>
</dbReference>